<gene>
    <name evidence="1" type="ORF">NEICINOT_04089</name>
</gene>
<sequence length="40" mass="4504">MSATAILADRFQIKQQMPSELLSDGICFVGIRTKGRAFRF</sequence>
<reference evidence="1 2" key="1">
    <citation type="submission" date="2009-10" db="EMBL/GenBank/DDBJ databases">
        <authorList>
            <person name="Weinstock G."/>
            <person name="Sodergren E."/>
            <person name="Clifton S."/>
            <person name="Fulton L."/>
            <person name="Fulton B."/>
            <person name="Courtney L."/>
            <person name="Fronick C."/>
            <person name="Harrison M."/>
            <person name="Strong C."/>
            <person name="Farmer C."/>
            <person name="Delahaunty K."/>
            <person name="Markovic C."/>
            <person name="Hall O."/>
            <person name="Minx P."/>
            <person name="Tomlinson C."/>
            <person name="Mitreva M."/>
            <person name="Nelson J."/>
            <person name="Hou S."/>
            <person name="Wollam A."/>
            <person name="Pepin K.H."/>
            <person name="Johnson M."/>
            <person name="Bhonagiri V."/>
            <person name="Nash W.E."/>
            <person name="Warren W."/>
            <person name="Chinwalla A."/>
            <person name="Mardis E.R."/>
            <person name="Wilson R.K."/>
        </authorList>
    </citation>
    <scope>NUCLEOTIDE SEQUENCE [LARGE SCALE GENOMIC DNA]</scope>
    <source>
        <strain evidence="1 2">ATCC 14685</strain>
    </source>
</reference>
<organism evidence="1 2">
    <name type="scientific">Neisseria cinerea ATCC 14685</name>
    <dbReference type="NCBI Taxonomy" id="546262"/>
    <lineage>
        <taxon>Bacteria</taxon>
        <taxon>Pseudomonadati</taxon>
        <taxon>Pseudomonadota</taxon>
        <taxon>Betaproteobacteria</taxon>
        <taxon>Neisseriales</taxon>
        <taxon>Neisseriaceae</taxon>
        <taxon>Neisseria</taxon>
    </lineage>
</organism>
<accession>D0W354</accession>
<proteinExistence type="predicted"/>
<dbReference type="Proteomes" id="UP000003294">
    <property type="component" value="Unassembled WGS sequence"/>
</dbReference>
<protein>
    <submittedName>
        <fullName evidence="1">Uncharacterized protein</fullName>
    </submittedName>
</protein>
<name>D0W354_NEICI</name>
<comment type="caution">
    <text evidence="1">The sequence shown here is derived from an EMBL/GenBank/DDBJ whole genome shotgun (WGS) entry which is preliminary data.</text>
</comment>
<dbReference type="AlphaFoldDB" id="D0W354"/>
<dbReference type="EMBL" id="ACDY02000005">
    <property type="protein sequence ID" value="EEZ71851.1"/>
    <property type="molecule type" value="Genomic_DNA"/>
</dbReference>
<evidence type="ECO:0000313" key="1">
    <source>
        <dbReference type="EMBL" id="EEZ71851.1"/>
    </source>
</evidence>
<dbReference type="STRING" id="546262.NEICINOT_04089"/>
<evidence type="ECO:0000313" key="2">
    <source>
        <dbReference type="Proteomes" id="UP000003294"/>
    </source>
</evidence>